<dbReference type="AlphaFoldDB" id="A0A2C9VSX2"/>
<accession>A0A2C9VSX2</accession>
<gene>
    <name evidence="1" type="ORF">MANES_05G032200</name>
</gene>
<dbReference type="EMBL" id="CM004391">
    <property type="protein sequence ID" value="OAY49130.1"/>
    <property type="molecule type" value="Genomic_DNA"/>
</dbReference>
<evidence type="ECO:0000313" key="1">
    <source>
        <dbReference type="EMBL" id="OAY49130.1"/>
    </source>
</evidence>
<protein>
    <submittedName>
        <fullName evidence="1">Uncharacterized protein</fullName>
    </submittedName>
</protein>
<sequence>MVLVLLDENEKLMSCFCLLHYYKKNKKDQSILTLLFPNGTLFESKRRWDCHPTTSVTLSF</sequence>
<organism evidence="1">
    <name type="scientific">Manihot esculenta</name>
    <name type="common">Cassava</name>
    <name type="synonym">Jatropha manihot</name>
    <dbReference type="NCBI Taxonomy" id="3983"/>
    <lineage>
        <taxon>Eukaryota</taxon>
        <taxon>Viridiplantae</taxon>
        <taxon>Streptophyta</taxon>
        <taxon>Embryophyta</taxon>
        <taxon>Tracheophyta</taxon>
        <taxon>Spermatophyta</taxon>
        <taxon>Magnoliopsida</taxon>
        <taxon>eudicotyledons</taxon>
        <taxon>Gunneridae</taxon>
        <taxon>Pentapetalae</taxon>
        <taxon>rosids</taxon>
        <taxon>fabids</taxon>
        <taxon>Malpighiales</taxon>
        <taxon>Euphorbiaceae</taxon>
        <taxon>Crotonoideae</taxon>
        <taxon>Manihoteae</taxon>
        <taxon>Manihot</taxon>
    </lineage>
</organism>
<reference evidence="1" key="1">
    <citation type="submission" date="2016-02" db="EMBL/GenBank/DDBJ databases">
        <title>WGS assembly of Manihot esculenta.</title>
        <authorList>
            <person name="Bredeson J.V."/>
            <person name="Prochnik S.E."/>
            <person name="Lyons J.B."/>
            <person name="Schmutz J."/>
            <person name="Grimwood J."/>
            <person name="Vrebalov J."/>
            <person name="Bart R.S."/>
            <person name="Amuge T."/>
            <person name="Ferguson M.E."/>
            <person name="Green R."/>
            <person name="Putnam N."/>
            <person name="Stites J."/>
            <person name="Rounsley S."/>
            <person name="Rokhsar D.S."/>
        </authorList>
    </citation>
    <scope>NUCLEOTIDE SEQUENCE [LARGE SCALE GENOMIC DNA]</scope>
    <source>
        <tissue evidence="1">Leaf</tissue>
    </source>
</reference>
<name>A0A2C9VSX2_MANES</name>
<proteinExistence type="predicted"/>